<feature type="binding site" evidence="6">
    <location>
        <position position="145"/>
    </location>
    <ligand>
        <name>Ca(2+)</name>
        <dbReference type="ChEBI" id="CHEBI:29108"/>
    </ligand>
</feature>
<dbReference type="PANTHER" id="PTHR12682:SF11">
    <property type="entry name" value="PROTEIN ARCHEASE"/>
    <property type="match status" value="1"/>
</dbReference>
<dbReference type="OrthoDB" id="8831at2157"/>
<dbReference type="Pfam" id="PF01951">
    <property type="entry name" value="Archease"/>
    <property type="match status" value="1"/>
</dbReference>
<comment type="similarity">
    <text evidence="1 6">Belongs to the archease family.</text>
</comment>
<dbReference type="Proteomes" id="UP000008138">
    <property type="component" value="Chromosome"/>
</dbReference>
<keyword evidence="4 6" id="KW-0106">Calcium</keyword>
<feature type="binding site" evidence="6">
    <location>
        <position position="17"/>
    </location>
    <ligand>
        <name>Ca(2+)</name>
        <dbReference type="ChEBI" id="CHEBI:29108"/>
    </ligand>
</feature>
<dbReference type="GO" id="GO:0005509">
    <property type="term" value="F:calcium ion binding"/>
    <property type="evidence" value="ECO:0007669"/>
    <property type="project" value="UniProtKB-UniRule"/>
</dbReference>
<keyword evidence="2 6" id="KW-0819">tRNA processing</keyword>
<accession>F2L4W8</accession>
<evidence type="ECO:0000256" key="3">
    <source>
        <dbReference type="ARBA" id="ARBA00022723"/>
    </source>
</evidence>
<dbReference type="NCBIfam" id="NF001617">
    <property type="entry name" value="PRK00407.1"/>
    <property type="match status" value="1"/>
</dbReference>
<dbReference type="RefSeq" id="WP_013680807.1">
    <property type="nucleotide sequence ID" value="NC_015315.1"/>
</dbReference>
<dbReference type="HAMAP" id="MF_01222">
    <property type="entry name" value="Archease_arch"/>
    <property type="match status" value="1"/>
</dbReference>
<evidence type="ECO:0000313" key="8">
    <source>
        <dbReference type="EMBL" id="AEA13472.1"/>
    </source>
</evidence>
<dbReference type="PANTHER" id="PTHR12682">
    <property type="entry name" value="ARCHEASE"/>
    <property type="match status" value="1"/>
</dbReference>
<sequence>MACGKPKDYQYGEHTADVLVVAYGCTLEEAFKNAAIATADITYYSERVAPVEERKIEVEHDDLEGLLFSWISEVLYLFDGEKFAVARDIELKISGEGPYRLTASVKGERYDIGRHGFKGLIVKAMTYNMMEIRHDGFWTVQFVVDI</sequence>
<proteinExistence type="inferred from homology"/>
<name>F2L4W8_THEU7</name>
<keyword evidence="3 6" id="KW-0479">Metal-binding</keyword>
<reference key="2">
    <citation type="submission" date="2011-03" db="EMBL/GenBank/DDBJ databases">
        <title>Complete genome sequence of the thermoacidophilic crenarchaeon Thermoproteus uzoniensis 768-20.</title>
        <authorList>
            <person name="Mardanov A.V."/>
            <person name="Gumerov V.M."/>
            <person name="Beletsky A.V."/>
            <person name="Prokofeva M.I."/>
            <person name="Bonch-Osmolovskaya E.A."/>
            <person name="Ravin N.V."/>
            <person name="Skryabin K.G."/>
        </authorList>
    </citation>
    <scope>NUCLEOTIDE SEQUENCE</scope>
    <source>
        <strain>768-20</strain>
    </source>
</reference>
<evidence type="ECO:0000256" key="5">
    <source>
        <dbReference type="ARBA" id="ARBA00024970"/>
    </source>
</evidence>
<keyword evidence="9" id="KW-1185">Reference proteome</keyword>
<dbReference type="InterPro" id="IPR002804">
    <property type="entry name" value="Archease"/>
</dbReference>
<organism evidence="8 9">
    <name type="scientific">Thermoproteus uzoniensis (strain 768-20)</name>
    <dbReference type="NCBI Taxonomy" id="999630"/>
    <lineage>
        <taxon>Archaea</taxon>
        <taxon>Thermoproteota</taxon>
        <taxon>Thermoprotei</taxon>
        <taxon>Thermoproteales</taxon>
        <taxon>Thermoproteaceae</taxon>
        <taxon>Thermoproteus</taxon>
    </lineage>
</organism>
<evidence type="ECO:0000313" key="9">
    <source>
        <dbReference type="Proteomes" id="UP000008138"/>
    </source>
</evidence>
<protein>
    <recommendedName>
        <fullName evidence="6">Protein archease</fullName>
    </recommendedName>
</protein>
<evidence type="ECO:0000259" key="7">
    <source>
        <dbReference type="Pfam" id="PF01951"/>
    </source>
</evidence>
<dbReference type="InterPro" id="IPR036820">
    <property type="entry name" value="Archease_dom_sf"/>
</dbReference>
<feature type="binding site" evidence="6">
    <location>
        <position position="146"/>
    </location>
    <ligand>
        <name>Ca(2+)</name>
        <dbReference type="ChEBI" id="CHEBI:29108"/>
    </ligand>
</feature>
<dbReference type="eggNOG" id="arCOG04055">
    <property type="taxonomic scope" value="Archaea"/>
</dbReference>
<gene>
    <name evidence="8" type="ordered locus">TUZN_2014</name>
</gene>
<dbReference type="EMBL" id="CP002590">
    <property type="protein sequence ID" value="AEA13472.1"/>
    <property type="molecule type" value="Genomic_DNA"/>
</dbReference>
<dbReference type="SUPFAM" id="SSF69819">
    <property type="entry name" value="MTH1598-like"/>
    <property type="match status" value="1"/>
</dbReference>
<evidence type="ECO:0000256" key="2">
    <source>
        <dbReference type="ARBA" id="ARBA00022694"/>
    </source>
</evidence>
<feature type="domain" description="Archease" evidence="7">
    <location>
        <begin position="9"/>
        <end position="146"/>
    </location>
</feature>
<evidence type="ECO:0000256" key="4">
    <source>
        <dbReference type="ARBA" id="ARBA00022837"/>
    </source>
</evidence>
<dbReference type="InterPro" id="IPR022952">
    <property type="entry name" value="Archease_arc"/>
</dbReference>
<dbReference type="Gene3D" id="3.55.10.10">
    <property type="entry name" value="Archease domain"/>
    <property type="match status" value="1"/>
</dbReference>
<dbReference type="GeneID" id="10361525"/>
<evidence type="ECO:0000256" key="1">
    <source>
        <dbReference type="ARBA" id="ARBA00007963"/>
    </source>
</evidence>
<dbReference type="STRING" id="999630.TUZN_2014"/>
<dbReference type="AlphaFoldDB" id="F2L4W8"/>
<dbReference type="GO" id="GO:0006388">
    <property type="term" value="P:tRNA splicing, via endonucleolytic cleavage and ligation"/>
    <property type="evidence" value="ECO:0007669"/>
    <property type="project" value="UniProtKB-UniRule"/>
</dbReference>
<dbReference type="InterPro" id="IPR023572">
    <property type="entry name" value="Archease_dom"/>
</dbReference>
<evidence type="ECO:0000256" key="6">
    <source>
        <dbReference type="HAMAP-Rule" id="MF_01222"/>
    </source>
</evidence>
<reference evidence="8 9" key="1">
    <citation type="journal article" date="2011" name="J. Bacteriol.">
        <title>Complete genome sequence of the thermoacidophilic crenarchaeon Thermoproteus uzoniensis 768-20.</title>
        <authorList>
            <person name="Mardanov A.V."/>
            <person name="Gumerov V.M."/>
            <person name="Beletsky A.V."/>
            <person name="Prokofeva M.I."/>
            <person name="Bonch-Osmolovskaya E.A."/>
            <person name="Ravin N.V."/>
            <person name="Skryabin K.G."/>
        </authorList>
    </citation>
    <scope>NUCLEOTIDE SEQUENCE [LARGE SCALE GENOMIC DNA]</scope>
    <source>
        <strain evidence="8 9">768-20</strain>
    </source>
</reference>
<comment type="function">
    <text evidence="5 6">Activates the tRNA-splicing ligase complex by facilitating the enzymatic turnover of catalytic subunit RtcB. Acts by promoting the guanylylation of RtcB, a key intermediate step in tRNA ligation. Can also alter the NTP specificity of RtcB such that ATP, dGTP or ITP is used efficiently.</text>
</comment>
<dbReference type="HOGENOM" id="CLU_111362_3_0_2"/>
<dbReference type="KEGG" id="tuz:TUZN_2014"/>